<evidence type="ECO:0000313" key="3">
    <source>
        <dbReference type="EMBL" id="GAH19369.1"/>
    </source>
</evidence>
<accession>X1EQH5</accession>
<dbReference type="Gene3D" id="1.10.10.10">
    <property type="entry name" value="Winged helix-like DNA-binding domain superfamily/Winged helix DNA-binding domain"/>
    <property type="match status" value="1"/>
</dbReference>
<feature type="non-terminal residue" evidence="3">
    <location>
        <position position="1"/>
    </location>
</feature>
<feature type="non-terminal residue" evidence="3">
    <location>
        <position position="262"/>
    </location>
</feature>
<evidence type="ECO:0000259" key="2">
    <source>
        <dbReference type="PROSITE" id="PS51755"/>
    </source>
</evidence>
<reference evidence="3" key="1">
    <citation type="journal article" date="2014" name="Front. Microbiol.">
        <title>High frequency of phylogenetically diverse reductive dehalogenase-homologous genes in deep subseafloor sedimentary metagenomes.</title>
        <authorList>
            <person name="Kawai M."/>
            <person name="Futagami T."/>
            <person name="Toyoda A."/>
            <person name="Takaki Y."/>
            <person name="Nishi S."/>
            <person name="Hori S."/>
            <person name="Arai W."/>
            <person name="Tsubouchi T."/>
            <person name="Morono Y."/>
            <person name="Uchiyama I."/>
            <person name="Ito T."/>
            <person name="Fujiyama A."/>
            <person name="Inagaki F."/>
            <person name="Takami H."/>
        </authorList>
    </citation>
    <scope>NUCLEOTIDE SEQUENCE</scope>
    <source>
        <strain evidence="3">Expedition CK06-06</strain>
    </source>
</reference>
<gene>
    <name evidence="3" type="ORF">S03H2_08707</name>
</gene>
<dbReference type="Pfam" id="PF00486">
    <property type="entry name" value="Trans_reg_C"/>
    <property type="match status" value="1"/>
</dbReference>
<protein>
    <recommendedName>
        <fullName evidence="2">OmpR/PhoB-type domain-containing protein</fullName>
    </recommendedName>
</protein>
<proteinExistence type="predicted"/>
<dbReference type="CDD" id="cd00383">
    <property type="entry name" value="trans_reg_C"/>
    <property type="match status" value="1"/>
</dbReference>
<dbReference type="GO" id="GO:0006355">
    <property type="term" value="P:regulation of DNA-templated transcription"/>
    <property type="evidence" value="ECO:0007669"/>
    <property type="project" value="InterPro"/>
</dbReference>
<evidence type="ECO:0000256" key="1">
    <source>
        <dbReference type="ARBA" id="ARBA00023125"/>
    </source>
</evidence>
<dbReference type="GO" id="GO:0003677">
    <property type="term" value="F:DNA binding"/>
    <property type="evidence" value="ECO:0007669"/>
    <property type="project" value="UniProtKB-KW"/>
</dbReference>
<dbReference type="PROSITE" id="PS51755">
    <property type="entry name" value="OMPR_PHOB"/>
    <property type="match status" value="1"/>
</dbReference>
<organism evidence="3">
    <name type="scientific">marine sediment metagenome</name>
    <dbReference type="NCBI Taxonomy" id="412755"/>
    <lineage>
        <taxon>unclassified sequences</taxon>
        <taxon>metagenomes</taxon>
        <taxon>ecological metagenomes</taxon>
    </lineage>
</organism>
<dbReference type="EMBL" id="BARU01004281">
    <property type="protein sequence ID" value="GAH19369.1"/>
    <property type="molecule type" value="Genomic_DNA"/>
</dbReference>
<dbReference type="SUPFAM" id="SSF158702">
    <property type="entry name" value="Sec63 N-terminal domain-like"/>
    <property type="match status" value="1"/>
</dbReference>
<dbReference type="InterPro" id="IPR016032">
    <property type="entry name" value="Sig_transdc_resp-reg_C-effctor"/>
</dbReference>
<dbReference type="InterPro" id="IPR001867">
    <property type="entry name" value="OmpR/PhoB-type_DNA-bd"/>
</dbReference>
<dbReference type="InterPro" id="IPR036388">
    <property type="entry name" value="WH-like_DNA-bd_sf"/>
</dbReference>
<dbReference type="Gene3D" id="1.10.3380.20">
    <property type="match status" value="1"/>
</dbReference>
<keyword evidence="1" id="KW-0238">DNA-binding</keyword>
<name>X1EQH5_9ZZZZ</name>
<comment type="caution">
    <text evidence="3">The sequence shown here is derived from an EMBL/GenBank/DDBJ whole genome shotgun (WGS) entry which is preliminary data.</text>
</comment>
<feature type="domain" description="OmpR/PhoB-type" evidence="2">
    <location>
        <begin position="160"/>
        <end position="262"/>
    </location>
</feature>
<dbReference type="AlphaFoldDB" id="X1EQH5"/>
<dbReference type="SUPFAM" id="SSF46894">
    <property type="entry name" value="C-terminal effector domain of the bipartite response regulators"/>
    <property type="match status" value="1"/>
</dbReference>
<sequence length="262" mass="30110">LYRGCIYRLGEGFSWLADSLSAIAESVDWEKKINKDLNKIRMSSNRLVEGVQEEGVNLALLYIPGLSRYHIGKLVGAGYGEEKSFKDASEVELGKLLPKRLVQRIQKRMKEENNHRKILKEKRIVQDENCELAILPSPLKSTSTTSASHNLQPISASSPSKTENCKPAFVTILEIDRHRPDRIIFEGKEVKLTPLAFSLLYLLAQNPKEVLIYDYLINTIWKESEDATYTQVTFHLSKIRRAVLKTICHNKRNRKKSRRFLK</sequence>
<dbReference type="GO" id="GO:0000160">
    <property type="term" value="P:phosphorelay signal transduction system"/>
    <property type="evidence" value="ECO:0007669"/>
    <property type="project" value="InterPro"/>
</dbReference>